<accession>A0ABN2N5E8</accession>
<name>A0ABN2N5E8_9PSEU</name>
<comment type="similarity">
    <text evidence="1">Belongs to the bacterial ring-hydroxylating dioxygenase beta subunit family.</text>
</comment>
<dbReference type="GO" id="GO:0051213">
    <property type="term" value="F:dioxygenase activity"/>
    <property type="evidence" value="ECO:0007669"/>
    <property type="project" value="UniProtKB-KW"/>
</dbReference>
<gene>
    <name evidence="3" type="ORF">GCM10009836_35900</name>
</gene>
<comment type="caution">
    <text evidence="3">The sequence shown here is derived from an EMBL/GenBank/DDBJ whole genome shotgun (WGS) entry which is preliminary data.</text>
</comment>
<sequence length="168" mass="19821">MGNVLLQHEVEQFYFHESGLLDEHRYAEWIALFTDDTHYFMPLRRTVPRRQLHREFTKPGEMAFFDETKELLATRVEKLNTGTAWAEDPPSRTRHLITNIRIAEQNGGELVVQSNFMLYRTRLKSDVDVWVGRRDDTLRRTSDGLAIARRFIYLDQTVLQSANLSNFF</sequence>
<dbReference type="EMBL" id="BAAAQK010000009">
    <property type="protein sequence ID" value="GAA1852633.1"/>
    <property type="molecule type" value="Genomic_DNA"/>
</dbReference>
<evidence type="ECO:0000313" key="4">
    <source>
        <dbReference type="Proteomes" id="UP001500449"/>
    </source>
</evidence>
<dbReference type="SUPFAM" id="SSF54427">
    <property type="entry name" value="NTF2-like"/>
    <property type="match status" value="1"/>
</dbReference>
<dbReference type="CDD" id="cd00667">
    <property type="entry name" value="ring_hydroxylating_dioxygenases_beta"/>
    <property type="match status" value="1"/>
</dbReference>
<proteinExistence type="inferred from homology"/>
<keyword evidence="4" id="KW-1185">Reference proteome</keyword>
<dbReference type="Proteomes" id="UP001500449">
    <property type="component" value="Unassembled WGS sequence"/>
</dbReference>
<protein>
    <submittedName>
        <fullName evidence="3">3-phenylpropionate/cinnamic acid dioxygenase subunit beta</fullName>
    </submittedName>
</protein>
<dbReference type="NCBIfam" id="NF007479">
    <property type="entry name" value="PRK10069.1"/>
    <property type="match status" value="1"/>
</dbReference>
<dbReference type="Pfam" id="PF00866">
    <property type="entry name" value="Ring_hydroxyl_B"/>
    <property type="match status" value="1"/>
</dbReference>
<organism evidence="3 4">
    <name type="scientific">Pseudonocardia ailaonensis</name>
    <dbReference type="NCBI Taxonomy" id="367279"/>
    <lineage>
        <taxon>Bacteria</taxon>
        <taxon>Bacillati</taxon>
        <taxon>Actinomycetota</taxon>
        <taxon>Actinomycetes</taxon>
        <taxon>Pseudonocardiales</taxon>
        <taxon>Pseudonocardiaceae</taxon>
        <taxon>Pseudonocardia</taxon>
    </lineage>
</organism>
<dbReference type="Gene3D" id="3.10.450.50">
    <property type="match status" value="1"/>
</dbReference>
<dbReference type="InterPro" id="IPR000391">
    <property type="entry name" value="Rng_hydr_dOase-bsu"/>
</dbReference>
<evidence type="ECO:0000256" key="2">
    <source>
        <dbReference type="ARBA" id="ARBA00023002"/>
    </source>
</evidence>
<keyword evidence="3" id="KW-0223">Dioxygenase</keyword>
<evidence type="ECO:0000256" key="1">
    <source>
        <dbReference type="ARBA" id="ARBA00009570"/>
    </source>
</evidence>
<evidence type="ECO:0000313" key="3">
    <source>
        <dbReference type="EMBL" id="GAA1852633.1"/>
    </source>
</evidence>
<dbReference type="InterPro" id="IPR032710">
    <property type="entry name" value="NTF2-like_dom_sf"/>
</dbReference>
<dbReference type="PANTHER" id="PTHR41534">
    <property type="entry name" value="BLR3401 PROTEIN"/>
    <property type="match status" value="1"/>
</dbReference>
<dbReference type="PANTHER" id="PTHR41534:SF2">
    <property type="entry name" value="3-PHENYLPROPIONATE_CINNAMIC ACID DIOXYGENASE SUBUNIT BETA"/>
    <property type="match status" value="1"/>
</dbReference>
<keyword evidence="2" id="KW-0560">Oxidoreductase</keyword>
<reference evidence="3 4" key="1">
    <citation type="journal article" date="2019" name="Int. J. Syst. Evol. Microbiol.">
        <title>The Global Catalogue of Microorganisms (GCM) 10K type strain sequencing project: providing services to taxonomists for standard genome sequencing and annotation.</title>
        <authorList>
            <consortium name="The Broad Institute Genomics Platform"/>
            <consortium name="The Broad Institute Genome Sequencing Center for Infectious Disease"/>
            <person name="Wu L."/>
            <person name="Ma J."/>
        </authorList>
    </citation>
    <scope>NUCLEOTIDE SEQUENCE [LARGE SCALE GENOMIC DNA]</scope>
    <source>
        <strain evidence="3 4">JCM 16009</strain>
    </source>
</reference>